<name>A0A1X0XK37_9BACT</name>
<feature type="transmembrane region" description="Helical" evidence="1">
    <location>
        <begin position="253"/>
        <end position="272"/>
    </location>
</feature>
<dbReference type="OrthoDB" id="9809330at2"/>
<gene>
    <name evidence="2" type="ORF">B5V00_16480</name>
</gene>
<dbReference type="InterPro" id="IPR046345">
    <property type="entry name" value="TraB_PrgY-like"/>
</dbReference>
<dbReference type="CDD" id="cd14726">
    <property type="entry name" value="TraB_PrgY-like"/>
    <property type="match status" value="1"/>
</dbReference>
<evidence type="ECO:0000313" key="3">
    <source>
        <dbReference type="Proteomes" id="UP000193136"/>
    </source>
</evidence>
<feature type="transmembrane region" description="Helical" evidence="1">
    <location>
        <begin position="284"/>
        <end position="303"/>
    </location>
</feature>
<dbReference type="InterPro" id="IPR005230">
    <property type="entry name" value="TraB_bac"/>
</dbReference>
<dbReference type="Pfam" id="PF01963">
    <property type="entry name" value="TraB_PrgY_gumN"/>
    <property type="match status" value="1"/>
</dbReference>
<accession>A0A1X0XK37</accession>
<proteinExistence type="predicted"/>
<dbReference type="PANTHER" id="PTHR21530">
    <property type="entry name" value="PHEROMONE SHUTDOWN PROTEIN"/>
    <property type="match status" value="1"/>
</dbReference>
<organism evidence="2 3">
    <name type="scientific">Geothermobacter hydrogeniphilus</name>
    <dbReference type="NCBI Taxonomy" id="1969733"/>
    <lineage>
        <taxon>Bacteria</taxon>
        <taxon>Pseudomonadati</taxon>
        <taxon>Thermodesulfobacteriota</taxon>
        <taxon>Desulfuromonadia</taxon>
        <taxon>Desulfuromonadales</taxon>
        <taxon>Geothermobacteraceae</taxon>
        <taxon>Geothermobacter</taxon>
    </lineage>
</organism>
<dbReference type="STRING" id="1969733.B5V00_16480"/>
<keyword evidence="3" id="KW-1185">Reference proteome</keyword>
<feature type="transmembrane region" description="Helical" evidence="1">
    <location>
        <begin position="365"/>
        <end position="387"/>
    </location>
</feature>
<dbReference type="NCBIfam" id="TIGR00261">
    <property type="entry name" value="traB"/>
    <property type="match status" value="1"/>
</dbReference>
<dbReference type="InterPro" id="IPR002816">
    <property type="entry name" value="TraB/PrgY/GumN_fam"/>
</dbReference>
<keyword evidence="1" id="KW-0812">Transmembrane</keyword>
<comment type="caution">
    <text evidence="2">The sequence shown here is derived from an EMBL/GenBank/DDBJ whole genome shotgun (WGS) entry which is preliminary data.</text>
</comment>
<keyword evidence="1" id="KW-0472">Membrane</keyword>
<evidence type="ECO:0000313" key="2">
    <source>
        <dbReference type="EMBL" id="ORJ53254.1"/>
    </source>
</evidence>
<keyword evidence="1" id="KW-1133">Transmembrane helix</keyword>
<evidence type="ECO:0000256" key="1">
    <source>
        <dbReference type="SAM" id="Phobius"/>
    </source>
</evidence>
<dbReference type="RefSeq" id="WP_085011906.1">
    <property type="nucleotide sequence ID" value="NZ_NAAD01000040.1"/>
</dbReference>
<dbReference type="Proteomes" id="UP000193136">
    <property type="component" value="Unassembled WGS sequence"/>
</dbReference>
<dbReference type="AlphaFoldDB" id="A0A1X0XK37"/>
<dbReference type="PANTHER" id="PTHR21530:SF7">
    <property type="entry name" value="TRAB DOMAIN-CONTAINING PROTEIN"/>
    <property type="match status" value="1"/>
</dbReference>
<sequence length="392" mass="42927">MTETPTSDITRLELDGREIILIGTAHISQNSVDTVREVIAAEQPDTVCIELDAQRFQALRDRNRWESLNLIQVVRKGQVPFLLANLALASFQKRMGLQTGVKPGAELAAAAETAEEHGIAVELIDRNIRTTLLRAWRKTGLWRKLQLLSTLLASLFEKQEINEEELDKLRETDTLSAMLEEMGDLLPNVKQILVDERDAYMAEKIRRAPGQKLVAVVGAAHAAGICSRIQQPADPQTFAELDVIPAKSMISKLIPWLIPGIVIALFIAGFFFGDRQAMADAAVAWVLVNGLLSAAGTILAFGHPLSVLAAFVAAPITSLNPTIGAGMVVGLVQAFIAAPTVRDLEHVGEDLANLRGWWRNRVTRVLLVFLFSSIGSAIGTLVAFHWLKDLIR</sequence>
<protein>
    <submittedName>
        <fullName evidence="2">Conjugal transfer protein TraB</fullName>
    </submittedName>
</protein>
<reference evidence="2 3" key="1">
    <citation type="submission" date="2017-03" db="EMBL/GenBank/DDBJ databases">
        <title>Genome sequence of Geothermobacter sp. EPR-M, Deep-Sea Iron Reducer.</title>
        <authorList>
            <person name="Tully B."/>
            <person name="Savalia P."/>
            <person name="Abuyen K."/>
            <person name="Baughan C."/>
            <person name="Romero E."/>
            <person name="Ronkowski C."/>
            <person name="Torres B."/>
            <person name="Tremblay J."/>
            <person name="Trujillo A."/>
            <person name="Tyler M."/>
            <person name="Perez-Rodriguez I."/>
            <person name="Amend J."/>
        </authorList>
    </citation>
    <scope>NUCLEOTIDE SEQUENCE [LARGE SCALE GENOMIC DNA]</scope>
    <source>
        <strain evidence="2 3">EPR-M</strain>
    </source>
</reference>
<dbReference type="EMBL" id="NAAD01000040">
    <property type="protein sequence ID" value="ORJ53254.1"/>
    <property type="molecule type" value="Genomic_DNA"/>
</dbReference>